<keyword evidence="1" id="KW-0963">Cytoplasm</keyword>
<reference evidence="2 3" key="1">
    <citation type="journal article" date="2016" name="Proc. Natl. Acad. Sci. U.S.A.">
        <title>Lipid metabolic changes in an early divergent fungus govern the establishment of a mutualistic symbiosis with endobacteria.</title>
        <authorList>
            <person name="Lastovetsky O.A."/>
            <person name="Gaspar M.L."/>
            <person name="Mondo S.J."/>
            <person name="LaButti K.M."/>
            <person name="Sandor L."/>
            <person name="Grigoriev I.V."/>
            <person name="Henry S.A."/>
            <person name="Pawlowska T.E."/>
        </authorList>
    </citation>
    <scope>NUCLEOTIDE SEQUENCE [LARGE SCALE GENOMIC DNA]</scope>
    <source>
        <strain evidence="2 3">ATCC 11559</strain>
    </source>
</reference>
<comment type="similarity">
    <text evidence="1">Belongs to the class I-like SAM-binding methyltransferase superfamily. METTL21 family. EFM6 subfamily.</text>
</comment>
<name>A0A1X0S313_RHIZD</name>
<dbReference type="PANTHER" id="PTHR14614">
    <property type="entry name" value="HEPATOCELLULAR CARCINOMA-ASSOCIATED ANTIGEN"/>
    <property type="match status" value="1"/>
</dbReference>
<dbReference type="EMBL" id="KV921327">
    <property type="protein sequence ID" value="ORE18551.1"/>
    <property type="molecule type" value="Genomic_DNA"/>
</dbReference>
<dbReference type="HAMAP" id="MF_03198">
    <property type="entry name" value="Methyltr_EFM6"/>
    <property type="match status" value="1"/>
</dbReference>
<organism evidence="2 3">
    <name type="scientific">Rhizopus microsporus</name>
    <dbReference type="NCBI Taxonomy" id="58291"/>
    <lineage>
        <taxon>Eukaryota</taxon>
        <taxon>Fungi</taxon>
        <taxon>Fungi incertae sedis</taxon>
        <taxon>Mucoromycota</taxon>
        <taxon>Mucoromycotina</taxon>
        <taxon>Mucoromycetes</taxon>
        <taxon>Mucorales</taxon>
        <taxon>Mucorineae</taxon>
        <taxon>Rhizopodaceae</taxon>
        <taxon>Rhizopus</taxon>
    </lineage>
</organism>
<proteinExistence type="inferred from homology"/>
<dbReference type="InterPro" id="IPR033684">
    <property type="entry name" value="EFM6"/>
</dbReference>
<accession>A0A1X0S313</accession>
<dbReference type="OMA" id="RRADMRF"/>
<evidence type="ECO:0000313" key="3">
    <source>
        <dbReference type="Proteomes" id="UP000242381"/>
    </source>
</evidence>
<evidence type="ECO:0000256" key="1">
    <source>
        <dbReference type="HAMAP-Rule" id="MF_03198"/>
    </source>
</evidence>
<dbReference type="Proteomes" id="UP000242381">
    <property type="component" value="Unassembled WGS sequence"/>
</dbReference>
<feature type="binding site" evidence="1">
    <location>
        <position position="157"/>
    </location>
    <ligand>
        <name>S-adenosyl-L-methionine</name>
        <dbReference type="ChEBI" id="CHEBI:59789"/>
    </ligand>
</feature>
<comment type="function">
    <text evidence="1">S-adenosyl-L-methionine-dependent protein-lysine N-methyltransferase that methylates elongation factor 1-alpha.</text>
</comment>
<dbReference type="VEuPathDB" id="FungiDB:BCV72DRAFT_250518"/>
<dbReference type="GO" id="GO:0032259">
    <property type="term" value="P:methylation"/>
    <property type="evidence" value="ECO:0007669"/>
    <property type="project" value="UniProtKB-KW"/>
</dbReference>
<evidence type="ECO:0000313" key="2">
    <source>
        <dbReference type="EMBL" id="ORE18551.1"/>
    </source>
</evidence>
<keyword evidence="1 2" id="KW-0489">Methyltransferase</keyword>
<feature type="binding site" evidence="1">
    <location>
        <position position="110"/>
    </location>
    <ligand>
        <name>S-adenosyl-L-methionine</name>
        <dbReference type="ChEBI" id="CHEBI:59789"/>
    </ligand>
</feature>
<sequence length="232" mass="26612">MLAIEEEEEKNIFTGLELIEDRGKQVEAHVGALTYEGLESPILLAQDSAGGCGGMKWEAADVMIDYFIWKHKEASEFLENKTVVELGAGTGLVGLAVAKLYRTKKVILTDQMPMMNLMQENIKLNKLEERMKAEILNWGEEIPEGSELLDVDIVLASDCVYLEVAFIPLLETLLALAKKDTVIYLAYKKRRKADKRFFQLARKKFELIEVQDDPKREEYNKKGLRFYIFKRK</sequence>
<feature type="binding site" evidence="1">
    <location>
        <position position="57"/>
    </location>
    <ligand>
        <name>S-adenosyl-L-methionine</name>
        <dbReference type="ChEBI" id="CHEBI:59789"/>
    </ligand>
</feature>
<dbReference type="InterPro" id="IPR029063">
    <property type="entry name" value="SAM-dependent_MTases_sf"/>
</dbReference>
<dbReference type="EC" id="2.1.1.-" evidence="1"/>
<dbReference type="Gene3D" id="3.40.50.150">
    <property type="entry name" value="Vaccinia Virus protein VP39"/>
    <property type="match status" value="1"/>
</dbReference>
<dbReference type="AlphaFoldDB" id="A0A1X0S313"/>
<dbReference type="PANTHER" id="PTHR14614:SF152">
    <property type="entry name" value="PROTEIN-LYSINE N-METHYLTRANSFERASE EFM6"/>
    <property type="match status" value="1"/>
</dbReference>
<dbReference type="InterPro" id="IPR019410">
    <property type="entry name" value="Methyltransf_16"/>
</dbReference>
<dbReference type="GO" id="GO:0016279">
    <property type="term" value="F:protein-lysine N-methyltransferase activity"/>
    <property type="evidence" value="ECO:0007669"/>
    <property type="project" value="UniProtKB-UniRule"/>
</dbReference>
<dbReference type="CDD" id="cd02440">
    <property type="entry name" value="AdoMet_MTases"/>
    <property type="match status" value="1"/>
</dbReference>
<keyword evidence="1 2" id="KW-0808">Transferase</keyword>
<dbReference type="GO" id="GO:0005829">
    <property type="term" value="C:cytosol"/>
    <property type="evidence" value="ECO:0007669"/>
    <property type="project" value="TreeGrafter"/>
</dbReference>
<feature type="binding site" evidence="1">
    <location>
        <begin position="87"/>
        <end position="89"/>
    </location>
    <ligand>
        <name>S-adenosyl-L-methionine</name>
        <dbReference type="ChEBI" id="CHEBI:59789"/>
    </ligand>
</feature>
<comment type="subcellular location">
    <subcellularLocation>
        <location evidence="1">Cytoplasm</location>
    </subcellularLocation>
</comment>
<dbReference type="Pfam" id="PF10294">
    <property type="entry name" value="Methyltransf_16"/>
    <property type="match status" value="1"/>
</dbReference>
<keyword evidence="1" id="KW-0949">S-adenosyl-L-methionine</keyword>
<protein>
    <recommendedName>
        <fullName evidence="1">Protein-lysine N-methyltransferase EFM6</fullName>
        <ecNumber evidence="1">2.1.1.-</ecNumber>
    </recommendedName>
    <alternativeName>
        <fullName evidence="1">Elongation factor methyltransferase 6</fullName>
    </alternativeName>
</protein>
<feature type="binding site" evidence="1">
    <location>
        <position position="138"/>
    </location>
    <ligand>
        <name>S-adenosyl-L-methionine</name>
        <dbReference type="ChEBI" id="CHEBI:59789"/>
    </ligand>
</feature>
<gene>
    <name evidence="1" type="primary">EFM6</name>
    <name evidence="2" type="ORF">BCV71DRAFT_226827</name>
</gene>
<dbReference type="SUPFAM" id="SSF53335">
    <property type="entry name" value="S-adenosyl-L-methionine-dependent methyltransferases"/>
    <property type="match status" value="1"/>
</dbReference>